<name>A0A699X8X7_TANCI</name>
<proteinExistence type="predicted"/>
<accession>A0A699X8X7</accession>
<comment type="caution">
    <text evidence="1">The sequence shown here is derived from an EMBL/GenBank/DDBJ whole genome shotgun (WGS) entry which is preliminary data.</text>
</comment>
<protein>
    <submittedName>
        <fullName evidence="1">Uncharacterized protein</fullName>
    </submittedName>
</protein>
<dbReference type="AlphaFoldDB" id="A0A699X8X7"/>
<feature type="non-terminal residue" evidence="1">
    <location>
        <position position="1"/>
    </location>
</feature>
<evidence type="ECO:0000313" key="1">
    <source>
        <dbReference type="EMBL" id="GFD55603.1"/>
    </source>
</evidence>
<organism evidence="1">
    <name type="scientific">Tanacetum cinerariifolium</name>
    <name type="common">Dalmatian daisy</name>
    <name type="synonym">Chrysanthemum cinerariifolium</name>
    <dbReference type="NCBI Taxonomy" id="118510"/>
    <lineage>
        <taxon>Eukaryota</taxon>
        <taxon>Viridiplantae</taxon>
        <taxon>Streptophyta</taxon>
        <taxon>Embryophyta</taxon>
        <taxon>Tracheophyta</taxon>
        <taxon>Spermatophyta</taxon>
        <taxon>Magnoliopsida</taxon>
        <taxon>eudicotyledons</taxon>
        <taxon>Gunneridae</taxon>
        <taxon>Pentapetalae</taxon>
        <taxon>asterids</taxon>
        <taxon>campanulids</taxon>
        <taxon>Asterales</taxon>
        <taxon>Asteraceae</taxon>
        <taxon>Asteroideae</taxon>
        <taxon>Anthemideae</taxon>
        <taxon>Anthemidinae</taxon>
        <taxon>Tanacetum</taxon>
    </lineage>
</organism>
<sequence>ARAASRRRNRFTKRGRDRVSEKLLHAGGPGVHPLFQHGQGHGAAGQDFIVKSAQVEFLTQLLFVAGA</sequence>
<gene>
    <name evidence="1" type="ORF">Tci_927572</name>
</gene>
<dbReference type="EMBL" id="BKCJ011819596">
    <property type="protein sequence ID" value="GFD55603.1"/>
    <property type="molecule type" value="Genomic_DNA"/>
</dbReference>
<reference evidence="1" key="1">
    <citation type="journal article" date="2019" name="Sci. Rep.">
        <title>Draft genome of Tanacetum cinerariifolium, the natural source of mosquito coil.</title>
        <authorList>
            <person name="Yamashiro T."/>
            <person name="Shiraishi A."/>
            <person name="Satake H."/>
            <person name="Nakayama K."/>
        </authorList>
    </citation>
    <scope>NUCLEOTIDE SEQUENCE</scope>
</reference>